<dbReference type="InterPro" id="IPR016061">
    <property type="entry name" value="Pro-tRNA_ligase_II_C"/>
</dbReference>
<evidence type="ECO:0000313" key="8">
    <source>
        <dbReference type="EMBL" id="KAL3781161.1"/>
    </source>
</evidence>
<dbReference type="AlphaFoldDB" id="A0ABD3P1C0"/>
<dbReference type="FunFam" id="3.30.110.30:FF:000005">
    <property type="entry name" value="Proline--tRNA ligase"/>
    <property type="match status" value="1"/>
</dbReference>
<evidence type="ECO:0000256" key="3">
    <source>
        <dbReference type="ARBA" id="ARBA00022741"/>
    </source>
</evidence>
<organism evidence="8 9">
    <name type="scientific">Stephanodiscus triporus</name>
    <dbReference type="NCBI Taxonomy" id="2934178"/>
    <lineage>
        <taxon>Eukaryota</taxon>
        <taxon>Sar</taxon>
        <taxon>Stramenopiles</taxon>
        <taxon>Ochrophyta</taxon>
        <taxon>Bacillariophyta</taxon>
        <taxon>Coscinodiscophyceae</taxon>
        <taxon>Thalassiosirophycidae</taxon>
        <taxon>Stephanodiscales</taxon>
        <taxon>Stephanodiscaceae</taxon>
        <taxon>Stephanodiscus</taxon>
    </lineage>
</organism>
<keyword evidence="9" id="KW-1185">Reference proteome</keyword>
<keyword evidence="3" id="KW-0547">Nucleotide-binding</keyword>
<dbReference type="InterPro" id="IPR017449">
    <property type="entry name" value="Pro-tRNA_synth_II"/>
</dbReference>
<evidence type="ECO:0000256" key="5">
    <source>
        <dbReference type="ARBA" id="ARBA00022917"/>
    </source>
</evidence>
<proteinExistence type="predicted"/>
<dbReference type="GO" id="GO:0005524">
    <property type="term" value="F:ATP binding"/>
    <property type="evidence" value="ECO:0007669"/>
    <property type="project" value="UniProtKB-KW"/>
</dbReference>
<dbReference type="Gene3D" id="3.30.110.30">
    <property type="entry name" value="C-terminal domain of ProRS"/>
    <property type="match status" value="1"/>
</dbReference>
<keyword evidence="6" id="KW-0030">Aminoacyl-tRNA synthetase</keyword>
<keyword evidence="4" id="KW-0067">ATP-binding</keyword>
<evidence type="ECO:0000256" key="1">
    <source>
        <dbReference type="ARBA" id="ARBA00022490"/>
    </source>
</evidence>
<evidence type="ECO:0000313" key="9">
    <source>
        <dbReference type="Proteomes" id="UP001530315"/>
    </source>
</evidence>
<evidence type="ECO:0000256" key="2">
    <source>
        <dbReference type="ARBA" id="ARBA00022598"/>
    </source>
</evidence>
<name>A0ABD3P1C0_9STRA</name>
<reference evidence="8 9" key="1">
    <citation type="submission" date="2024-10" db="EMBL/GenBank/DDBJ databases">
        <title>Updated reference genomes for cyclostephanoid diatoms.</title>
        <authorList>
            <person name="Roberts W.R."/>
            <person name="Alverson A.J."/>
        </authorList>
    </citation>
    <scope>NUCLEOTIDE SEQUENCE [LARGE SCALE GENOMIC DNA]</scope>
    <source>
        <strain evidence="8 9">AJA276-08</strain>
    </source>
</reference>
<dbReference type="Proteomes" id="UP001530315">
    <property type="component" value="Unassembled WGS sequence"/>
</dbReference>
<accession>A0ABD3P1C0</accession>
<evidence type="ECO:0000259" key="7">
    <source>
        <dbReference type="SMART" id="SM00946"/>
    </source>
</evidence>
<dbReference type="EMBL" id="JALLAZ020001081">
    <property type="protein sequence ID" value="KAL3781161.1"/>
    <property type="molecule type" value="Genomic_DNA"/>
</dbReference>
<dbReference type="SMART" id="SM00946">
    <property type="entry name" value="ProRS-C_1"/>
    <property type="match status" value="1"/>
</dbReference>
<evidence type="ECO:0000256" key="6">
    <source>
        <dbReference type="ARBA" id="ARBA00023146"/>
    </source>
</evidence>
<feature type="domain" description="Proline-tRNA ligase class II C-terminal" evidence="7">
    <location>
        <begin position="4"/>
        <end position="82"/>
    </location>
</feature>
<keyword evidence="5" id="KW-0648">Protein biosynthesis</keyword>
<dbReference type="GO" id="GO:0006412">
    <property type="term" value="P:translation"/>
    <property type="evidence" value="ECO:0007669"/>
    <property type="project" value="UniProtKB-KW"/>
</dbReference>
<gene>
    <name evidence="8" type="ORF">ACHAW5_001204</name>
</gene>
<protein>
    <recommendedName>
        <fullName evidence="7">Proline-tRNA ligase class II C-terminal domain-containing protein</fullName>
    </recommendedName>
</protein>
<sequence>MATYDQMKDALEKDEASEYDGPGLYLVPWKCDAANEEKIKEECKATIRCYPTDVNEAGMAEGKKCFYSGEDATHMALFGRAF</sequence>
<evidence type="ECO:0000256" key="4">
    <source>
        <dbReference type="ARBA" id="ARBA00022840"/>
    </source>
</evidence>
<keyword evidence="2" id="KW-0436">Ligase</keyword>
<keyword evidence="1" id="KW-0963">Cytoplasm</keyword>
<dbReference type="Pfam" id="PF09180">
    <property type="entry name" value="ProRS-C_1"/>
    <property type="match status" value="1"/>
</dbReference>
<dbReference type="SUPFAM" id="SSF64586">
    <property type="entry name" value="C-terminal domain of ProRS"/>
    <property type="match status" value="1"/>
</dbReference>
<dbReference type="GO" id="GO:0004812">
    <property type="term" value="F:aminoacyl-tRNA ligase activity"/>
    <property type="evidence" value="ECO:0007669"/>
    <property type="project" value="UniProtKB-KW"/>
</dbReference>
<comment type="caution">
    <text evidence="8">The sequence shown here is derived from an EMBL/GenBank/DDBJ whole genome shotgun (WGS) entry which is preliminary data.</text>
</comment>